<reference evidence="2" key="1">
    <citation type="submission" date="2023-03" db="EMBL/GenBank/DDBJ databases">
        <authorList>
            <person name="Shen W."/>
            <person name="Cai J."/>
        </authorList>
    </citation>
    <scope>NUCLEOTIDE SEQUENCE</scope>
    <source>
        <strain evidence="2">Y3</strain>
    </source>
</reference>
<dbReference type="EMBL" id="JARPYC010000004">
    <property type="protein sequence ID" value="MDT2666769.1"/>
    <property type="molecule type" value="Genomic_DNA"/>
</dbReference>
<feature type="domain" description="AAA" evidence="1">
    <location>
        <begin position="8"/>
        <end position="184"/>
    </location>
</feature>
<evidence type="ECO:0000259" key="1">
    <source>
        <dbReference type="Pfam" id="PF13614"/>
    </source>
</evidence>
<dbReference type="InterPro" id="IPR025669">
    <property type="entry name" value="AAA_dom"/>
</dbReference>
<comment type="caution">
    <text evidence="2">The sequence shown here is derived from an EMBL/GenBank/DDBJ whole genome shotgun (WGS) entry which is preliminary data.</text>
</comment>
<gene>
    <name evidence="2" type="ORF">P7D34_05900</name>
</gene>
<protein>
    <submittedName>
        <fullName evidence="2">ParA family protein</fullName>
    </submittedName>
</protein>
<dbReference type="Gene3D" id="3.40.50.300">
    <property type="entry name" value="P-loop containing nucleotide triphosphate hydrolases"/>
    <property type="match status" value="1"/>
</dbReference>
<evidence type="ECO:0000313" key="3">
    <source>
        <dbReference type="Proteomes" id="UP001257962"/>
    </source>
</evidence>
<dbReference type="PANTHER" id="PTHR13696">
    <property type="entry name" value="P-LOOP CONTAINING NUCLEOSIDE TRIPHOSPHATE HYDROLASE"/>
    <property type="match status" value="1"/>
</dbReference>
<dbReference type="RefSeq" id="WP_285123157.1">
    <property type="nucleotide sequence ID" value="NZ_JARPXS010000004.1"/>
</dbReference>
<dbReference type="Pfam" id="PF13614">
    <property type="entry name" value="AAA_31"/>
    <property type="match status" value="1"/>
</dbReference>
<sequence>MKKNDDLKILTVAADKGGVRKTTTTHNYAEWLALEGHSVLLIDEDRSMNLTRRYILGETPGHTQNIIGLYEGLSIKDGFTPIQVKKNIDLISSSTEIPQLEKQLEARIQRELVLFKWIAKNYQELNSKYDYILIDTRNDNGVLTLNALAAADVVIGITDTSVDGYEALDTLKSKVEELNEAYENNAHLVFVAGGVVKKEIATKEILKQLSPRPEFIGSFRKNTNMANPETMFAQAERSKRFFREQEDALKELTQLFAKIKGVLDGNK</sequence>
<dbReference type="InterPro" id="IPR050678">
    <property type="entry name" value="DNA_Partitioning_ATPase"/>
</dbReference>
<dbReference type="SUPFAM" id="SSF52540">
    <property type="entry name" value="P-loop containing nucleoside triphosphate hydrolases"/>
    <property type="match status" value="1"/>
</dbReference>
<dbReference type="AlphaFoldDB" id="A0AAJ2MM68"/>
<accession>A0AAJ2MM68</accession>
<organism evidence="2 3">
    <name type="scientific">Lactococcus petauri</name>
    <dbReference type="NCBI Taxonomy" id="1940789"/>
    <lineage>
        <taxon>Bacteria</taxon>
        <taxon>Bacillati</taxon>
        <taxon>Bacillota</taxon>
        <taxon>Bacilli</taxon>
        <taxon>Lactobacillales</taxon>
        <taxon>Streptococcaceae</taxon>
        <taxon>Lactococcus</taxon>
    </lineage>
</organism>
<dbReference type="InterPro" id="IPR027417">
    <property type="entry name" value="P-loop_NTPase"/>
</dbReference>
<evidence type="ECO:0000313" key="2">
    <source>
        <dbReference type="EMBL" id="MDT2666769.1"/>
    </source>
</evidence>
<proteinExistence type="predicted"/>
<dbReference type="PANTHER" id="PTHR13696:SF99">
    <property type="entry name" value="COBYRINIC ACID AC-DIAMIDE SYNTHASE"/>
    <property type="match status" value="1"/>
</dbReference>
<dbReference type="CDD" id="cd02042">
    <property type="entry name" value="ParAB_family"/>
    <property type="match status" value="1"/>
</dbReference>
<dbReference type="Proteomes" id="UP001257962">
    <property type="component" value="Unassembled WGS sequence"/>
</dbReference>
<name>A0AAJ2MM68_9LACT</name>